<dbReference type="OrthoDB" id="7240222at2"/>
<sequence>MAAASRSLSTQGARILAQQLREASERRHALAVAQVGRSRACAFDLHAPRPVPGSILAPGPDHPRALAWLWQHWGTTQALRHVVVLGEPRDQEAVEATWRLGFWSADWTPWRALSAIAHNWPQLRFETRPLYAQAT</sequence>
<gene>
    <name evidence="1" type="ORF">FE263_21785</name>
</gene>
<dbReference type="AlphaFoldDB" id="A0A5R9J1X5"/>
<accession>A0A5R9J1X5</accession>
<proteinExistence type="predicted"/>
<dbReference type="RefSeq" id="WP_138328155.1">
    <property type="nucleotide sequence ID" value="NZ_VCDI01000019.1"/>
</dbReference>
<name>A0A5R9J1X5_9PROT</name>
<reference evidence="1 2" key="1">
    <citation type="submission" date="2019-05" db="EMBL/GenBank/DDBJ databases">
        <authorList>
            <person name="Pankratov T."/>
            <person name="Grouzdev D."/>
        </authorList>
    </citation>
    <scope>NUCLEOTIDE SEQUENCE [LARGE SCALE GENOMIC DNA]</scope>
    <source>
        <strain evidence="1 2">KEBCLARHB70R</strain>
    </source>
</reference>
<protein>
    <submittedName>
        <fullName evidence="1">Uncharacterized protein</fullName>
    </submittedName>
</protein>
<dbReference type="EMBL" id="VCDI01000019">
    <property type="protein sequence ID" value="TLU70477.1"/>
    <property type="molecule type" value="Genomic_DNA"/>
</dbReference>
<dbReference type="Proteomes" id="UP000305654">
    <property type="component" value="Unassembled WGS sequence"/>
</dbReference>
<evidence type="ECO:0000313" key="2">
    <source>
        <dbReference type="Proteomes" id="UP000305654"/>
    </source>
</evidence>
<evidence type="ECO:0000313" key="1">
    <source>
        <dbReference type="EMBL" id="TLU70477.1"/>
    </source>
</evidence>
<comment type="caution">
    <text evidence="1">The sequence shown here is derived from an EMBL/GenBank/DDBJ whole genome shotgun (WGS) entry which is preliminary data.</text>
</comment>
<organism evidence="1 2">
    <name type="scientific">Lichenicoccus roseus</name>
    <dbReference type="NCBI Taxonomy" id="2683649"/>
    <lineage>
        <taxon>Bacteria</taxon>
        <taxon>Pseudomonadati</taxon>
        <taxon>Pseudomonadota</taxon>
        <taxon>Alphaproteobacteria</taxon>
        <taxon>Acetobacterales</taxon>
        <taxon>Acetobacteraceae</taxon>
        <taxon>Lichenicoccus</taxon>
    </lineage>
</organism>
<keyword evidence="2" id="KW-1185">Reference proteome</keyword>